<reference evidence="2 3" key="1">
    <citation type="submission" date="2020-06" db="EMBL/GenBank/DDBJ databases">
        <authorList>
            <consortium name="Wellcome Sanger Institute Data Sharing"/>
        </authorList>
    </citation>
    <scope>NUCLEOTIDE SEQUENCE [LARGE SCALE GENOMIC DNA]</scope>
</reference>
<accession>A0AAY4BWV9</accession>
<protein>
    <submittedName>
        <fullName evidence="2">Uncharacterized protein</fullName>
    </submittedName>
</protein>
<sequence>MSVLNPCQSSCFLDSIMMSVVNPRQSSCFLDSSSLLCLCQVHHLLQLTVDGRLHDSVPDVPVYARVQKGQPRVRPHDVQYADIYPLKSPQTDSRGRPSETEYASIEFRRDPGRPPEQSTEPADLLIPPGALHTPMPRAQRKKGDVLQGAVLV</sequence>
<reference evidence="2" key="3">
    <citation type="submission" date="2025-09" db="UniProtKB">
        <authorList>
            <consortium name="Ensembl"/>
        </authorList>
    </citation>
    <scope>IDENTIFICATION</scope>
</reference>
<evidence type="ECO:0000313" key="3">
    <source>
        <dbReference type="Proteomes" id="UP000694580"/>
    </source>
</evidence>
<keyword evidence="3" id="KW-1185">Reference proteome</keyword>
<evidence type="ECO:0000313" key="2">
    <source>
        <dbReference type="Ensembl" id="ENSDCDP00010025415.1"/>
    </source>
</evidence>
<organism evidence="2 3">
    <name type="scientific">Denticeps clupeoides</name>
    <name type="common">denticle herring</name>
    <dbReference type="NCBI Taxonomy" id="299321"/>
    <lineage>
        <taxon>Eukaryota</taxon>
        <taxon>Metazoa</taxon>
        <taxon>Chordata</taxon>
        <taxon>Craniata</taxon>
        <taxon>Vertebrata</taxon>
        <taxon>Euteleostomi</taxon>
        <taxon>Actinopterygii</taxon>
        <taxon>Neopterygii</taxon>
        <taxon>Teleostei</taxon>
        <taxon>Clupei</taxon>
        <taxon>Clupeiformes</taxon>
        <taxon>Denticipitoidei</taxon>
        <taxon>Denticipitidae</taxon>
        <taxon>Denticeps</taxon>
    </lineage>
</organism>
<dbReference type="AlphaFoldDB" id="A0AAY4BWV9"/>
<name>A0AAY4BWV9_9TELE</name>
<dbReference type="Proteomes" id="UP000694580">
    <property type="component" value="Chromosome 6"/>
</dbReference>
<evidence type="ECO:0000256" key="1">
    <source>
        <dbReference type="SAM" id="MobiDB-lite"/>
    </source>
</evidence>
<reference evidence="2" key="2">
    <citation type="submission" date="2025-08" db="UniProtKB">
        <authorList>
            <consortium name="Ensembl"/>
        </authorList>
    </citation>
    <scope>IDENTIFICATION</scope>
</reference>
<dbReference type="Ensembl" id="ENSDCDT00010031507.1">
    <property type="protein sequence ID" value="ENSDCDP00010025415.1"/>
    <property type="gene ID" value="ENSDCDG00010016182.1"/>
</dbReference>
<feature type="region of interest" description="Disordered" evidence="1">
    <location>
        <begin position="68"/>
        <end position="152"/>
    </location>
</feature>
<proteinExistence type="predicted"/>